<organism evidence="1">
    <name type="scientific">uncultured Rubrobacteraceae bacterium</name>
    <dbReference type="NCBI Taxonomy" id="349277"/>
    <lineage>
        <taxon>Bacteria</taxon>
        <taxon>Bacillati</taxon>
        <taxon>Actinomycetota</taxon>
        <taxon>Rubrobacteria</taxon>
        <taxon>Rubrobacterales</taxon>
        <taxon>Rubrobacteraceae</taxon>
        <taxon>environmental samples</taxon>
    </lineage>
</organism>
<dbReference type="SUPFAM" id="SSF47598">
    <property type="entry name" value="Ribbon-helix-helix"/>
    <property type="match status" value="1"/>
</dbReference>
<dbReference type="InterPro" id="IPR013321">
    <property type="entry name" value="Arc_rbn_hlx_hlx"/>
</dbReference>
<dbReference type="SUPFAM" id="SSF143100">
    <property type="entry name" value="TTHA1013/TTHA0281-like"/>
    <property type="match status" value="1"/>
</dbReference>
<reference evidence="1" key="1">
    <citation type="submission" date="2020-02" db="EMBL/GenBank/DDBJ databases">
        <authorList>
            <person name="Meier V. D."/>
        </authorList>
    </citation>
    <scope>NUCLEOTIDE SEQUENCE</scope>
    <source>
        <strain evidence="1">AVDCRST_MAG14</strain>
    </source>
</reference>
<dbReference type="Gene3D" id="1.10.1220.10">
    <property type="entry name" value="Met repressor-like"/>
    <property type="match status" value="1"/>
</dbReference>
<dbReference type="InterPro" id="IPR008651">
    <property type="entry name" value="Uncharacterised_HicB"/>
</dbReference>
<proteinExistence type="predicted"/>
<protein>
    <submittedName>
        <fullName evidence="1">HicB protein</fullName>
    </submittedName>
</protein>
<dbReference type="Pfam" id="PF05534">
    <property type="entry name" value="HicB"/>
    <property type="match status" value="1"/>
</dbReference>
<dbReference type="InterPro" id="IPR010985">
    <property type="entry name" value="Ribbon_hlx_hlx"/>
</dbReference>
<name>A0A6J4QT96_9ACTN</name>
<sequence>MLQYKGYTGRVEFDDEARLFHGEVIDLRDVVTFQGTSVEELEGAFRDSVDDYLEFCEERGEEPDKPFSGRFMLRLSPHLHREVYTRARQEGKSLNQWISERLEQAG</sequence>
<dbReference type="InterPro" id="IPR035069">
    <property type="entry name" value="TTHA1013/TTHA0281-like"/>
</dbReference>
<evidence type="ECO:0000313" key="1">
    <source>
        <dbReference type="EMBL" id="CAA9454638.1"/>
    </source>
</evidence>
<accession>A0A6J4QT96</accession>
<dbReference type="EMBL" id="CADCVG010000058">
    <property type="protein sequence ID" value="CAA9454638.1"/>
    <property type="molecule type" value="Genomic_DNA"/>
</dbReference>
<dbReference type="GO" id="GO:0006355">
    <property type="term" value="P:regulation of DNA-templated transcription"/>
    <property type="evidence" value="ECO:0007669"/>
    <property type="project" value="InterPro"/>
</dbReference>
<gene>
    <name evidence="1" type="ORF">AVDCRST_MAG14-1416</name>
</gene>
<dbReference type="AlphaFoldDB" id="A0A6J4QT96"/>